<dbReference type="Proteomes" id="UP000184386">
    <property type="component" value="Unassembled WGS sequence"/>
</dbReference>
<dbReference type="OrthoDB" id="9806726at2"/>
<dbReference type="InterPro" id="IPR027417">
    <property type="entry name" value="P-loop_NTPase"/>
</dbReference>
<feature type="domain" description="ABC transporter" evidence="5">
    <location>
        <begin position="4"/>
        <end position="228"/>
    </location>
</feature>
<dbReference type="STRING" id="1121322.SAMN02745136_03859"/>
<dbReference type="PANTHER" id="PTHR42734">
    <property type="entry name" value="METAL TRANSPORT SYSTEM ATP-BINDING PROTEIN TM_0124-RELATED"/>
    <property type="match status" value="1"/>
</dbReference>
<evidence type="ECO:0000259" key="5">
    <source>
        <dbReference type="PROSITE" id="PS50893"/>
    </source>
</evidence>
<dbReference type="SMART" id="SM00382">
    <property type="entry name" value="AAA"/>
    <property type="match status" value="1"/>
</dbReference>
<dbReference type="InterPro" id="IPR003593">
    <property type="entry name" value="AAA+_ATPase"/>
</dbReference>
<reference evidence="6 7" key="1">
    <citation type="submission" date="2016-11" db="EMBL/GenBank/DDBJ databases">
        <authorList>
            <person name="Jaros S."/>
            <person name="Januszkiewicz K."/>
            <person name="Wedrychowicz H."/>
        </authorList>
    </citation>
    <scope>NUCLEOTIDE SEQUENCE [LARGE SCALE GENOMIC DNA]</scope>
    <source>
        <strain evidence="6 7">DSM 15929</strain>
    </source>
</reference>
<evidence type="ECO:0000313" key="6">
    <source>
        <dbReference type="EMBL" id="SHL00137.1"/>
    </source>
</evidence>
<dbReference type="PANTHER" id="PTHR42734:SF17">
    <property type="entry name" value="METAL TRANSPORT SYSTEM ATP-BINDING PROTEIN TM_0124-RELATED"/>
    <property type="match status" value="1"/>
</dbReference>
<accession>A0A1M6X2A8</accession>
<dbReference type="Gene3D" id="3.40.50.300">
    <property type="entry name" value="P-loop containing nucleotide triphosphate hydrolases"/>
    <property type="match status" value="1"/>
</dbReference>
<dbReference type="PROSITE" id="PS00211">
    <property type="entry name" value="ABC_TRANSPORTER_1"/>
    <property type="match status" value="1"/>
</dbReference>
<evidence type="ECO:0000256" key="1">
    <source>
        <dbReference type="ARBA" id="ARBA00005417"/>
    </source>
</evidence>
<proteinExistence type="inferred from homology"/>
<comment type="similarity">
    <text evidence="1">Belongs to the ABC transporter superfamily.</text>
</comment>
<protein>
    <submittedName>
        <fullName evidence="6">Zinc transport system ATP-binding protein</fullName>
    </submittedName>
</protein>
<sequence>MQAIEIQNVDFAYGKELILRGASASIRKGDFVALTGENGTGKSTLLKLILAELKPLHGKVRLLGEENEKIVRSGKIGYVAQNGTYGNQNFPATVEEIVTANLYKQIGRFRFPNKSHKLQVYEALEKLKMSEFAKSMIGELSGGQQQRVMLARALVIKPELLLLDEPTTGIDMKSIKQLYQILSELHESERLTILMVTHGSLEECAGINKILRLEDGKIEELLRNGVEA</sequence>
<name>A0A1M6X2A8_9FIRM</name>
<dbReference type="InterPro" id="IPR050153">
    <property type="entry name" value="Metal_Ion_Import_ABC"/>
</dbReference>
<keyword evidence="3" id="KW-0547">Nucleotide-binding</keyword>
<dbReference type="InterPro" id="IPR017871">
    <property type="entry name" value="ABC_transporter-like_CS"/>
</dbReference>
<dbReference type="GO" id="GO:0005524">
    <property type="term" value="F:ATP binding"/>
    <property type="evidence" value="ECO:0007669"/>
    <property type="project" value="UniProtKB-KW"/>
</dbReference>
<dbReference type="RefSeq" id="WP_073278479.1">
    <property type="nucleotide sequence ID" value="NZ_FRAC01000021.1"/>
</dbReference>
<keyword evidence="4 6" id="KW-0067">ATP-binding</keyword>
<dbReference type="Pfam" id="PF00005">
    <property type="entry name" value="ABC_tran"/>
    <property type="match status" value="1"/>
</dbReference>
<keyword evidence="7" id="KW-1185">Reference proteome</keyword>
<dbReference type="SUPFAM" id="SSF52540">
    <property type="entry name" value="P-loop containing nucleoside triphosphate hydrolases"/>
    <property type="match status" value="1"/>
</dbReference>
<dbReference type="CDD" id="cd03235">
    <property type="entry name" value="ABC_Metallic_Cations"/>
    <property type="match status" value="1"/>
</dbReference>
<dbReference type="PROSITE" id="PS50893">
    <property type="entry name" value="ABC_TRANSPORTER_2"/>
    <property type="match status" value="1"/>
</dbReference>
<evidence type="ECO:0000256" key="3">
    <source>
        <dbReference type="ARBA" id="ARBA00022741"/>
    </source>
</evidence>
<evidence type="ECO:0000313" key="7">
    <source>
        <dbReference type="Proteomes" id="UP000184386"/>
    </source>
</evidence>
<gene>
    <name evidence="6" type="ORF">SAMN02745136_03859</name>
</gene>
<organism evidence="6 7">
    <name type="scientific">Anaerocolumna jejuensis DSM 15929</name>
    <dbReference type="NCBI Taxonomy" id="1121322"/>
    <lineage>
        <taxon>Bacteria</taxon>
        <taxon>Bacillati</taxon>
        <taxon>Bacillota</taxon>
        <taxon>Clostridia</taxon>
        <taxon>Lachnospirales</taxon>
        <taxon>Lachnospiraceae</taxon>
        <taxon>Anaerocolumna</taxon>
    </lineage>
</organism>
<evidence type="ECO:0000256" key="4">
    <source>
        <dbReference type="ARBA" id="ARBA00022840"/>
    </source>
</evidence>
<dbReference type="AlphaFoldDB" id="A0A1M6X2A8"/>
<dbReference type="InterPro" id="IPR003439">
    <property type="entry name" value="ABC_transporter-like_ATP-bd"/>
</dbReference>
<evidence type="ECO:0000256" key="2">
    <source>
        <dbReference type="ARBA" id="ARBA00022448"/>
    </source>
</evidence>
<keyword evidence="2" id="KW-0813">Transport</keyword>
<dbReference type="EMBL" id="FRAC01000021">
    <property type="protein sequence ID" value="SHL00137.1"/>
    <property type="molecule type" value="Genomic_DNA"/>
</dbReference>
<dbReference type="GO" id="GO:0016887">
    <property type="term" value="F:ATP hydrolysis activity"/>
    <property type="evidence" value="ECO:0007669"/>
    <property type="project" value="InterPro"/>
</dbReference>